<evidence type="ECO:0000256" key="5">
    <source>
        <dbReference type="ARBA" id="ARBA00023077"/>
    </source>
</evidence>
<evidence type="ECO:0000313" key="12">
    <source>
        <dbReference type="Proteomes" id="UP000190852"/>
    </source>
</evidence>
<dbReference type="InterPro" id="IPR039426">
    <property type="entry name" value="TonB-dep_rcpt-like"/>
</dbReference>
<evidence type="ECO:0000256" key="6">
    <source>
        <dbReference type="ARBA" id="ARBA00023136"/>
    </source>
</evidence>
<evidence type="ECO:0000256" key="7">
    <source>
        <dbReference type="ARBA" id="ARBA00023237"/>
    </source>
</evidence>
<keyword evidence="4" id="KW-0812">Transmembrane</keyword>
<dbReference type="EMBL" id="FUYQ01000002">
    <property type="protein sequence ID" value="SKB30598.1"/>
    <property type="molecule type" value="Genomic_DNA"/>
</dbReference>
<dbReference type="GO" id="GO:0015344">
    <property type="term" value="F:siderophore uptake transmembrane transporter activity"/>
    <property type="evidence" value="ECO:0007669"/>
    <property type="project" value="TreeGrafter"/>
</dbReference>
<dbReference type="Pfam" id="PF00593">
    <property type="entry name" value="TonB_dep_Rec_b-barrel"/>
    <property type="match status" value="1"/>
</dbReference>
<protein>
    <submittedName>
        <fullName evidence="11">TonB-dependent Receptor Plug Domain</fullName>
    </submittedName>
</protein>
<dbReference type="Pfam" id="PF13715">
    <property type="entry name" value="CarbopepD_reg_2"/>
    <property type="match status" value="1"/>
</dbReference>
<keyword evidence="5 8" id="KW-0798">TonB box</keyword>
<keyword evidence="11" id="KW-0675">Receptor</keyword>
<accession>A0A1T5A6P0</accession>
<feature type="domain" description="TonB-dependent receptor plug" evidence="10">
    <location>
        <begin position="130"/>
        <end position="231"/>
    </location>
</feature>
<keyword evidence="7" id="KW-0998">Cell outer membrane</keyword>
<dbReference type="Gene3D" id="2.60.40.1120">
    <property type="entry name" value="Carboxypeptidase-like, regulatory domain"/>
    <property type="match status" value="1"/>
</dbReference>
<dbReference type="Proteomes" id="UP000190852">
    <property type="component" value="Unassembled WGS sequence"/>
</dbReference>
<keyword evidence="6 8" id="KW-0472">Membrane</keyword>
<dbReference type="AlphaFoldDB" id="A0A1T5A6P0"/>
<dbReference type="GO" id="GO:0044718">
    <property type="term" value="P:siderophore transmembrane transport"/>
    <property type="evidence" value="ECO:0007669"/>
    <property type="project" value="TreeGrafter"/>
</dbReference>
<evidence type="ECO:0000256" key="2">
    <source>
        <dbReference type="ARBA" id="ARBA00022448"/>
    </source>
</evidence>
<dbReference type="InterPro" id="IPR037066">
    <property type="entry name" value="Plug_dom_sf"/>
</dbReference>
<evidence type="ECO:0000256" key="4">
    <source>
        <dbReference type="ARBA" id="ARBA00022692"/>
    </source>
</evidence>
<organism evidence="11 12">
    <name type="scientific">Parabacteroides chartae</name>
    <dbReference type="NCBI Taxonomy" id="1037355"/>
    <lineage>
        <taxon>Bacteria</taxon>
        <taxon>Pseudomonadati</taxon>
        <taxon>Bacteroidota</taxon>
        <taxon>Bacteroidia</taxon>
        <taxon>Bacteroidales</taxon>
        <taxon>Tannerellaceae</taxon>
        <taxon>Parabacteroides</taxon>
    </lineage>
</organism>
<evidence type="ECO:0000259" key="9">
    <source>
        <dbReference type="Pfam" id="PF00593"/>
    </source>
</evidence>
<sequence length="801" mass="90426">MKYQRMNLRTYALLILFFLISVVQLTAQQTYSIKGVVKDNLSGEPLPFVNVIIWNSLNGSVTAEDGSFTIQGVSPGSYRLQASFIGYKPFVTAEFRVVKSDVFVGIEMEESSQNLQEVNVVATPFRKTAESPLGLRVIGFKEIEKSAGGNRDISRVVQSFPGVASTAAFRNDIIVRGGGPSENRFFLDGVEIPNINHFSTQGASGGPVGIINPDFIREVNFYAAAFPAARGNALSSVLDFKLQDGNQEKSSARAVVGASEVAFSANGPLGKKTTYLVSVRRSYLQFLFKAIGLPFLPTYTDAQFKIKHQIDKQNEISFIGLGALDDMKLNTGMKDMSDENKYILEYLPVVKQKTYTLGAVYKHFAGHNMYSLIASSSYMNNKNLKYKDNIEEPERLSLDYNSGESEFKLRSENLFRLPYIQLAVGGNVEYIKYTNESYQKIFTDRPFIQEYNTSLGLTKWGLFATATYESYNERFTASLGLRTDANNYSTKMNNMVDQLSPRLSLSYRFYKDFYVNGNIGRFFELPAYTSMGFKDNQGEYINKVNGLQYIRSDQAGIGLEFRPKSYLKFTAEGFYKHYDRYPMSLTDSIPLASKGADYGVLGNEAVQSTATGRAYGLELMGRWYNYKGLTFIASYTLVRSEFKDGRNTNRYLPSSWDNKHLFTFSGTYSLPRNWDVGAKFRYVGGAPYTPYDLEKSSLVEAWDAKGNLYYDYSRFNSGRLKSFTQLDIRIDKSYSFKKWMLGLYLDIQNALNSTYNQPDVFIKTGEIMNPEAPVSQQRYELKPVKRTSGTLLPSIGIMIDF</sequence>
<evidence type="ECO:0000256" key="1">
    <source>
        <dbReference type="ARBA" id="ARBA00004571"/>
    </source>
</evidence>
<dbReference type="InterPro" id="IPR036942">
    <property type="entry name" value="Beta-barrel_TonB_sf"/>
</dbReference>
<comment type="subcellular location">
    <subcellularLocation>
        <location evidence="1">Cell outer membrane</location>
        <topology evidence="1">Multi-pass membrane protein</topology>
    </subcellularLocation>
</comment>
<dbReference type="InterPro" id="IPR000531">
    <property type="entry name" value="Beta-barrel_TonB"/>
</dbReference>
<feature type="domain" description="TonB-dependent receptor-like beta-barrel" evidence="9">
    <location>
        <begin position="352"/>
        <end position="749"/>
    </location>
</feature>
<proteinExistence type="inferred from homology"/>
<dbReference type="Gene3D" id="2.170.130.10">
    <property type="entry name" value="TonB-dependent receptor, plug domain"/>
    <property type="match status" value="1"/>
</dbReference>
<dbReference type="Gene3D" id="2.40.170.20">
    <property type="entry name" value="TonB-dependent receptor, beta-barrel domain"/>
    <property type="match status" value="1"/>
</dbReference>
<dbReference type="PANTHER" id="PTHR30069:SF57">
    <property type="entry name" value="TONB-DEPENDENT RECEPTOR"/>
    <property type="match status" value="1"/>
</dbReference>
<dbReference type="Pfam" id="PF07715">
    <property type="entry name" value="Plug"/>
    <property type="match status" value="1"/>
</dbReference>
<keyword evidence="2" id="KW-0813">Transport</keyword>
<keyword evidence="3" id="KW-1134">Transmembrane beta strand</keyword>
<reference evidence="12" key="1">
    <citation type="submission" date="2017-02" db="EMBL/GenBank/DDBJ databases">
        <authorList>
            <person name="Varghese N."/>
            <person name="Submissions S."/>
        </authorList>
    </citation>
    <scope>NUCLEOTIDE SEQUENCE [LARGE SCALE GENOMIC DNA]</scope>
    <source>
        <strain evidence="12">DSM 24967</strain>
    </source>
</reference>
<dbReference type="GO" id="GO:0009279">
    <property type="term" value="C:cell outer membrane"/>
    <property type="evidence" value="ECO:0007669"/>
    <property type="project" value="UniProtKB-SubCell"/>
</dbReference>
<dbReference type="SUPFAM" id="SSF49464">
    <property type="entry name" value="Carboxypeptidase regulatory domain-like"/>
    <property type="match status" value="1"/>
</dbReference>
<keyword evidence="12" id="KW-1185">Reference proteome</keyword>
<dbReference type="SUPFAM" id="SSF56935">
    <property type="entry name" value="Porins"/>
    <property type="match status" value="1"/>
</dbReference>
<evidence type="ECO:0000256" key="3">
    <source>
        <dbReference type="ARBA" id="ARBA00022452"/>
    </source>
</evidence>
<dbReference type="InterPro" id="IPR008969">
    <property type="entry name" value="CarboxyPept-like_regulatory"/>
</dbReference>
<name>A0A1T5A6P0_9BACT</name>
<evidence type="ECO:0000256" key="8">
    <source>
        <dbReference type="RuleBase" id="RU003357"/>
    </source>
</evidence>
<comment type="similarity">
    <text evidence="8">Belongs to the TonB-dependent receptor family.</text>
</comment>
<evidence type="ECO:0000313" key="11">
    <source>
        <dbReference type="EMBL" id="SKB30598.1"/>
    </source>
</evidence>
<dbReference type="InterPro" id="IPR012910">
    <property type="entry name" value="Plug_dom"/>
</dbReference>
<evidence type="ECO:0000259" key="10">
    <source>
        <dbReference type="Pfam" id="PF07715"/>
    </source>
</evidence>
<gene>
    <name evidence="11" type="ORF">SAMN05660349_00487</name>
</gene>
<dbReference type="PANTHER" id="PTHR30069">
    <property type="entry name" value="TONB-DEPENDENT OUTER MEMBRANE RECEPTOR"/>
    <property type="match status" value="1"/>
</dbReference>